<dbReference type="EMBL" id="JBHSXS010000040">
    <property type="protein sequence ID" value="MFC6885595.1"/>
    <property type="molecule type" value="Genomic_DNA"/>
</dbReference>
<evidence type="ECO:0000256" key="1">
    <source>
        <dbReference type="SAM" id="SignalP"/>
    </source>
</evidence>
<organism evidence="2 3">
    <name type="scientific">Actinomadura yumaensis</name>
    <dbReference type="NCBI Taxonomy" id="111807"/>
    <lineage>
        <taxon>Bacteria</taxon>
        <taxon>Bacillati</taxon>
        <taxon>Actinomycetota</taxon>
        <taxon>Actinomycetes</taxon>
        <taxon>Streptosporangiales</taxon>
        <taxon>Thermomonosporaceae</taxon>
        <taxon>Actinomadura</taxon>
    </lineage>
</organism>
<dbReference type="RefSeq" id="WP_160825716.1">
    <property type="nucleotide sequence ID" value="NZ_JBHSXE010000001.1"/>
</dbReference>
<keyword evidence="1" id="KW-0732">Signal</keyword>
<keyword evidence="3" id="KW-1185">Reference proteome</keyword>
<evidence type="ECO:0000313" key="2">
    <source>
        <dbReference type="EMBL" id="MFC6885595.1"/>
    </source>
</evidence>
<gene>
    <name evidence="2" type="ORF">ACFQKB_37960</name>
</gene>
<feature type="chain" id="PRO_5045418190" description="Secreted protein" evidence="1">
    <location>
        <begin position="27"/>
        <end position="111"/>
    </location>
</feature>
<dbReference type="Proteomes" id="UP001596380">
    <property type="component" value="Unassembled WGS sequence"/>
</dbReference>
<comment type="caution">
    <text evidence="2">The sequence shown here is derived from an EMBL/GenBank/DDBJ whole genome shotgun (WGS) entry which is preliminary data.</text>
</comment>
<feature type="signal peptide" evidence="1">
    <location>
        <begin position="1"/>
        <end position="26"/>
    </location>
</feature>
<evidence type="ECO:0000313" key="3">
    <source>
        <dbReference type="Proteomes" id="UP001596380"/>
    </source>
</evidence>
<proteinExistence type="predicted"/>
<sequence length="111" mass="11511">MRAPIRLFTGLLAVTAAVGTATAVTAVPAAAATVTTCEKGSGVEFPLGWVDLYGEGCQDRLGDGGSAYILVKNLLWYGQPQGTQWVHCEGRINATTWSRCGMSGPPPAVGD</sequence>
<evidence type="ECO:0008006" key="4">
    <source>
        <dbReference type="Google" id="ProtNLM"/>
    </source>
</evidence>
<accession>A0ABW2CX28</accession>
<protein>
    <recommendedName>
        <fullName evidence="4">Secreted protein</fullName>
    </recommendedName>
</protein>
<reference evidence="3" key="1">
    <citation type="journal article" date="2019" name="Int. J. Syst. Evol. Microbiol.">
        <title>The Global Catalogue of Microorganisms (GCM) 10K type strain sequencing project: providing services to taxonomists for standard genome sequencing and annotation.</title>
        <authorList>
            <consortium name="The Broad Institute Genomics Platform"/>
            <consortium name="The Broad Institute Genome Sequencing Center for Infectious Disease"/>
            <person name="Wu L."/>
            <person name="Ma J."/>
        </authorList>
    </citation>
    <scope>NUCLEOTIDE SEQUENCE [LARGE SCALE GENOMIC DNA]</scope>
    <source>
        <strain evidence="3">JCM 3369</strain>
    </source>
</reference>
<name>A0ABW2CX28_9ACTN</name>